<organism evidence="2 3">
    <name type="scientific">Sistotremastrum suecicum HHB10207 ss-3</name>
    <dbReference type="NCBI Taxonomy" id="1314776"/>
    <lineage>
        <taxon>Eukaryota</taxon>
        <taxon>Fungi</taxon>
        <taxon>Dikarya</taxon>
        <taxon>Basidiomycota</taxon>
        <taxon>Agaricomycotina</taxon>
        <taxon>Agaricomycetes</taxon>
        <taxon>Sistotremastrales</taxon>
        <taxon>Sistotremastraceae</taxon>
        <taxon>Sistotremastrum</taxon>
    </lineage>
</organism>
<name>A0A166ECK8_9AGAM</name>
<reference evidence="2 3" key="1">
    <citation type="journal article" date="2016" name="Mol. Biol. Evol.">
        <title>Comparative Genomics of Early-Diverging Mushroom-Forming Fungi Provides Insights into the Origins of Lignocellulose Decay Capabilities.</title>
        <authorList>
            <person name="Nagy L.G."/>
            <person name="Riley R."/>
            <person name="Tritt A."/>
            <person name="Adam C."/>
            <person name="Daum C."/>
            <person name="Floudas D."/>
            <person name="Sun H."/>
            <person name="Yadav J.S."/>
            <person name="Pangilinan J."/>
            <person name="Larsson K.H."/>
            <person name="Matsuura K."/>
            <person name="Barry K."/>
            <person name="Labutti K."/>
            <person name="Kuo R."/>
            <person name="Ohm R.A."/>
            <person name="Bhattacharya S.S."/>
            <person name="Shirouzu T."/>
            <person name="Yoshinaga Y."/>
            <person name="Martin F.M."/>
            <person name="Grigoriev I.V."/>
            <person name="Hibbett D.S."/>
        </authorList>
    </citation>
    <scope>NUCLEOTIDE SEQUENCE [LARGE SCALE GENOMIC DNA]</scope>
    <source>
        <strain evidence="2 3">HHB10207 ss-3</strain>
    </source>
</reference>
<proteinExistence type="predicted"/>
<keyword evidence="3" id="KW-1185">Reference proteome</keyword>
<dbReference type="EMBL" id="KV428046">
    <property type="protein sequence ID" value="KZT39442.1"/>
    <property type="molecule type" value="Genomic_DNA"/>
</dbReference>
<protein>
    <submittedName>
        <fullName evidence="2">Uncharacterized protein</fullName>
    </submittedName>
</protein>
<keyword evidence="1" id="KW-0732">Signal</keyword>
<evidence type="ECO:0000313" key="3">
    <source>
        <dbReference type="Proteomes" id="UP000076798"/>
    </source>
</evidence>
<accession>A0A166ECK8</accession>
<dbReference type="AlphaFoldDB" id="A0A166ECK8"/>
<dbReference type="Proteomes" id="UP000076798">
    <property type="component" value="Unassembled WGS sequence"/>
</dbReference>
<evidence type="ECO:0000313" key="2">
    <source>
        <dbReference type="EMBL" id="KZT39442.1"/>
    </source>
</evidence>
<evidence type="ECO:0000256" key="1">
    <source>
        <dbReference type="SAM" id="SignalP"/>
    </source>
</evidence>
<gene>
    <name evidence="2" type="ORF">SISSUDRAFT_1045621</name>
</gene>
<feature type="chain" id="PRO_5007872681" evidence="1">
    <location>
        <begin position="22"/>
        <end position="61"/>
    </location>
</feature>
<sequence length="61" mass="6305">MLFNFFLSIATLVTVFVSAIAVPVAEPGVEGATEILKRDPCGGLGGISCDLCMIDPTFPGC</sequence>
<feature type="signal peptide" evidence="1">
    <location>
        <begin position="1"/>
        <end position="21"/>
    </location>
</feature>